<gene>
    <name evidence="1" type="ORF">LTR97_011036</name>
</gene>
<accession>A0AAN7W2C4</accession>
<reference evidence="1" key="1">
    <citation type="submission" date="2023-08" db="EMBL/GenBank/DDBJ databases">
        <title>Black Yeasts Isolated from many extreme environments.</title>
        <authorList>
            <person name="Coleine C."/>
            <person name="Stajich J.E."/>
            <person name="Selbmann L."/>
        </authorList>
    </citation>
    <scope>NUCLEOTIDE SEQUENCE</scope>
    <source>
        <strain evidence="1">CCFEE 5810</strain>
    </source>
</reference>
<evidence type="ECO:0000313" key="2">
    <source>
        <dbReference type="Proteomes" id="UP001310594"/>
    </source>
</evidence>
<proteinExistence type="predicted"/>
<dbReference type="InterPro" id="IPR038883">
    <property type="entry name" value="AN11006-like"/>
</dbReference>
<dbReference type="Proteomes" id="UP001310594">
    <property type="component" value="Unassembled WGS sequence"/>
</dbReference>
<evidence type="ECO:0008006" key="3">
    <source>
        <dbReference type="Google" id="ProtNLM"/>
    </source>
</evidence>
<sequence>MSVTHSQRTCELADVTATNHDSKRCHLLELPAELRVRIYESVYDQDKVVDLYIFNKQGTVLRAESSDPTRDQTMRHLPSLLKTCTLLSREANPVLYQSLQFSVCIDSEFGSPLNAGHLTELCSIHGCLFFRNVQRLRLLIRIRNYVMSARANEYLGLIWGGRETCAAKTKTIIEEVTVFNHQCAGEGVDELYATLGRFSYSPGARWYHTQDTFGLPRFVSEHVWKDFEQKTGVLRCVRAAGEKVLWP</sequence>
<evidence type="ECO:0000313" key="1">
    <source>
        <dbReference type="EMBL" id="KAK5691865.1"/>
    </source>
</evidence>
<dbReference type="PANTHER" id="PTHR42085">
    <property type="entry name" value="F-BOX DOMAIN-CONTAINING PROTEIN"/>
    <property type="match status" value="1"/>
</dbReference>
<dbReference type="AlphaFoldDB" id="A0AAN7W2C4"/>
<dbReference type="PANTHER" id="PTHR42085:SF1">
    <property type="entry name" value="F-BOX DOMAIN-CONTAINING PROTEIN"/>
    <property type="match status" value="1"/>
</dbReference>
<organism evidence="1 2">
    <name type="scientific">Elasticomyces elasticus</name>
    <dbReference type="NCBI Taxonomy" id="574655"/>
    <lineage>
        <taxon>Eukaryota</taxon>
        <taxon>Fungi</taxon>
        <taxon>Dikarya</taxon>
        <taxon>Ascomycota</taxon>
        <taxon>Pezizomycotina</taxon>
        <taxon>Dothideomycetes</taxon>
        <taxon>Dothideomycetidae</taxon>
        <taxon>Mycosphaerellales</taxon>
        <taxon>Teratosphaeriaceae</taxon>
        <taxon>Elasticomyces</taxon>
    </lineage>
</organism>
<dbReference type="EMBL" id="JAVRQU010000020">
    <property type="protein sequence ID" value="KAK5691865.1"/>
    <property type="molecule type" value="Genomic_DNA"/>
</dbReference>
<comment type="caution">
    <text evidence="1">The sequence shown here is derived from an EMBL/GenBank/DDBJ whole genome shotgun (WGS) entry which is preliminary data.</text>
</comment>
<name>A0AAN7W2C4_9PEZI</name>
<protein>
    <recommendedName>
        <fullName evidence="3">F-box domain-containing protein</fullName>
    </recommendedName>
</protein>